<feature type="transmembrane region" description="Helical" evidence="7">
    <location>
        <begin position="452"/>
        <end position="472"/>
    </location>
</feature>
<feature type="transmembrane region" description="Helical" evidence="7">
    <location>
        <begin position="377"/>
        <end position="396"/>
    </location>
</feature>
<gene>
    <name evidence="10" type="primary">nuoL</name>
    <name evidence="10" type="ORF">E5161_11945</name>
</gene>
<comment type="subcellular location">
    <subcellularLocation>
        <location evidence="1">Cell membrane</location>
        <topology evidence="1">Multi-pass membrane protein</topology>
    </subcellularLocation>
    <subcellularLocation>
        <location evidence="6">Membrane</location>
        <topology evidence="6">Multi-pass membrane protein</topology>
    </subcellularLocation>
</comment>
<dbReference type="NCBIfam" id="TIGR01974">
    <property type="entry name" value="NDH_I_L"/>
    <property type="match status" value="1"/>
</dbReference>
<dbReference type="Gene3D" id="1.20.5.2700">
    <property type="match status" value="1"/>
</dbReference>
<dbReference type="InterPro" id="IPR001750">
    <property type="entry name" value="ND/Mrp_TM"/>
</dbReference>
<feature type="transmembrane region" description="Helical" evidence="7">
    <location>
        <begin position="85"/>
        <end position="103"/>
    </location>
</feature>
<feature type="domain" description="NADH:quinone oxidoreductase/Mrp antiporter transmembrane" evidence="8">
    <location>
        <begin position="134"/>
        <end position="426"/>
    </location>
</feature>
<dbReference type="PANTHER" id="PTHR42829">
    <property type="entry name" value="NADH-UBIQUINONE OXIDOREDUCTASE CHAIN 5"/>
    <property type="match status" value="1"/>
</dbReference>
<dbReference type="GO" id="GO:0008137">
    <property type="term" value="F:NADH dehydrogenase (ubiquinone) activity"/>
    <property type="evidence" value="ECO:0007669"/>
    <property type="project" value="InterPro"/>
</dbReference>
<sequence>MTFAQYAWLVPLFPVAAFAVLITLGRGAGRQAAWIGTLASLVSLILSLCIAGERLSGTVDEYNAHFTWLQIGNYSLNAGFDVTNLTSLMLVVVTLVSFLVNLYSHGYMRDDERITTFFAYVALFTASMLGLVLSDNLLTLYIFWELVGVCSFLLVGFWFQKPEAKAAAKKAFIVTRIGDLGLLIALLLLFWYMPGNALDFSSIHNVFTTEAGVIAGGITTLIALLIFLGAVGKSGQFPLHVWLPDAMEGPTPISALIHAATMVAAGVFLVARTFVIFQASDAAMTTVAVIGGFTAIFAATIGLAQNDIKRILAYSTVSQLGYMMLALGVGSVSAAMFHLFTHAFFKALLFLGAGSVIHAVHTQDIREMGGVGRNMKITAWTFGIGALALSGIPPFAGFWSKDAILTAALTHQPLLFWVGAVTAFLTALYMARLFFMVFAGNPRGEAHAHESPAIMTLPLIVLAVLAVVAGFVETPFNGWFGEWVTGEKPEAHTSAMVIVVSVAVSLLGVYLGWLIYAKGTVRRDIVSSRIPGLVKVLENKYYIDELYRFILVKPLGGLGKALAVFDEYVVDGVVRMAGQSAAGLGRLNARLQSGQLQGYALTALIGLVIIALAIAGRRFW</sequence>
<feature type="transmembrane region" description="Helical" evidence="7">
    <location>
        <begin position="596"/>
        <end position="615"/>
    </location>
</feature>
<feature type="transmembrane region" description="Helical" evidence="7">
    <location>
        <begin position="492"/>
        <end position="516"/>
    </location>
</feature>
<dbReference type="Pfam" id="PF00361">
    <property type="entry name" value="Proton_antipo_M"/>
    <property type="match status" value="1"/>
</dbReference>
<evidence type="ECO:0000256" key="7">
    <source>
        <dbReference type="SAM" id="Phobius"/>
    </source>
</evidence>
<feature type="transmembrane region" description="Helical" evidence="7">
    <location>
        <begin position="311"/>
        <end position="329"/>
    </location>
</feature>
<feature type="transmembrane region" description="Helical" evidence="7">
    <location>
        <begin position="283"/>
        <end position="304"/>
    </location>
</feature>
<dbReference type="PRINTS" id="PR01435">
    <property type="entry name" value="NPOXDRDTASE5"/>
</dbReference>
<dbReference type="GO" id="GO:0005886">
    <property type="term" value="C:plasma membrane"/>
    <property type="evidence" value="ECO:0007669"/>
    <property type="project" value="UniProtKB-SubCell"/>
</dbReference>
<dbReference type="NCBIfam" id="NF005141">
    <property type="entry name" value="PRK06590.1"/>
    <property type="match status" value="1"/>
</dbReference>
<feature type="transmembrane region" description="Helical" evidence="7">
    <location>
        <begin position="213"/>
        <end position="232"/>
    </location>
</feature>
<dbReference type="InterPro" id="IPR018393">
    <property type="entry name" value="NADHpl_OxRdtase_5_subgr"/>
</dbReference>
<evidence type="ECO:0000256" key="3">
    <source>
        <dbReference type="ARBA" id="ARBA00022692"/>
    </source>
</evidence>
<dbReference type="GO" id="GO:0003954">
    <property type="term" value="F:NADH dehydrogenase activity"/>
    <property type="evidence" value="ECO:0007669"/>
    <property type="project" value="TreeGrafter"/>
</dbReference>
<keyword evidence="11" id="KW-1185">Reference proteome</keyword>
<comment type="similarity">
    <text evidence="2">Belongs to the CPA3 antiporters (TC 2.A.63) subunit A family.</text>
</comment>
<evidence type="ECO:0000256" key="5">
    <source>
        <dbReference type="ARBA" id="ARBA00023136"/>
    </source>
</evidence>
<feature type="domain" description="NADH-Ubiquinone oxidoreductase (complex I) chain 5 N-terminal" evidence="9">
    <location>
        <begin position="68"/>
        <end position="118"/>
    </location>
</feature>
<feature type="transmembrane region" description="Helical" evidence="7">
    <location>
        <begin position="115"/>
        <end position="134"/>
    </location>
</feature>
<dbReference type="AlphaFoldDB" id="A0A4U0FB48"/>
<evidence type="ECO:0000256" key="6">
    <source>
        <dbReference type="RuleBase" id="RU000320"/>
    </source>
</evidence>
<protein>
    <submittedName>
        <fullName evidence="10">NADH-quinone oxidoreductase subunit L</fullName>
    </submittedName>
</protein>
<reference evidence="10 11" key="1">
    <citation type="submission" date="2019-04" db="EMBL/GenBank/DDBJ databases">
        <title>Cohnella sp. nov., isolated from soil.</title>
        <authorList>
            <person name="Kim W."/>
        </authorList>
    </citation>
    <scope>NUCLEOTIDE SEQUENCE [LARGE SCALE GENOMIC DNA]</scope>
    <source>
        <strain evidence="10 11">CAU 1483</strain>
    </source>
</reference>
<evidence type="ECO:0000256" key="4">
    <source>
        <dbReference type="ARBA" id="ARBA00022989"/>
    </source>
</evidence>
<feature type="transmembrane region" description="Helical" evidence="7">
    <location>
        <begin position="253"/>
        <end position="277"/>
    </location>
</feature>
<evidence type="ECO:0000259" key="8">
    <source>
        <dbReference type="Pfam" id="PF00361"/>
    </source>
</evidence>
<evidence type="ECO:0000256" key="1">
    <source>
        <dbReference type="ARBA" id="ARBA00004651"/>
    </source>
</evidence>
<evidence type="ECO:0000313" key="11">
    <source>
        <dbReference type="Proteomes" id="UP000309673"/>
    </source>
</evidence>
<keyword evidence="4 7" id="KW-1133">Transmembrane helix</keyword>
<feature type="transmembrane region" description="Helical" evidence="7">
    <location>
        <begin position="335"/>
        <end position="357"/>
    </location>
</feature>
<organism evidence="10 11">
    <name type="scientific">Cohnella pontilimi</name>
    <dbReference type="NCBI Taxonomy" id="2564100"/>
    <lineage>
        <taxon>Bacteria</taxon>
        <taxon>Bacillati</taxon>
        <taxon>Bacillota</taxon>
        <taxon>Bacilli</taxon>
        <taxon>Bacillales</taxon>
        <taxon>Paenibacillaceae</taxon>
        <taxon>Cohnella</taxon>
    </lineage>
</organism>
<keyword evidence="3 6" id="KW-0812">Transmembrane</keyword>
<dbReference type="PANTHER" id="PTHR42829:SF2">
    <property type="entry name" value="NADH-UBIQUINONE OXIDOREDUCTASE CHAIN 5"/>
    <property type="match status" value="1"/>
</dbReference>
<proteinExistence type="inferred from homology"/>
<dbReference type="GO" id="GO:0042773">
    <property type="term" value="P:ATP synthesis coupled electron transport"/>
    <property type="evidence" value="ECO:0007669"/>
    <property type="project" value="InterPro"/>
</dbReference>
<evidence type="ECO:0000313" key="10">
    <source>
        <dbReference type="EMBL" id="TJY41907.1"/>
    </source>
</evidence>
<dbReference type="RefSeq" id="WP_136778042.1">
    <property type="nucleotide sequence ID" value="NZ_SUPK01000005.1"/>
</dbReference>
<name>A0A4U0FB48_9BACL</name>
<dbReference type="OrthoDB" id="9807568at2"/>
<comment type="caution">
    <text evidence="10">The sequence shown here is derived from an EMBL/GenBank/DDBJ whole genome shotgun (WGS) entry which is preliminary data.</text>
</comment>
<feature type="transmembrane region" description="Helical" evidence="7">
    <location>
        <begin position="6"/>
        <end position="25"/>
    </location>
</feature>
<dbReference type="Pfam" id="PF00662">
    <property type="entry name" value="Proton_antipo_N"/>
    <property type="match status" value="1"/>
</dbReference>
<feature type="transmembrane region" description="Helical" evidence="7">
    <location>
        <begin position="416"/>
        <end position="440"/>
    </location>
</feature>
<dbReference type="InterPro" id="IPR003945">
    <property type="entry name" value="NU5C-like"/>
</dbReference>
<dbReference type="Proteomes" id="UP000309673">
    <property type="component" value="Unassembled WGS sequence"/>
</dbReference>
<feature type="transmembrane region" description="Helical" evidence="7">
    <location>
        <begin position="32"/>
        <end position="53"/>
    </location>
</feature>
<dbReference type="GO" id="GO:0015990">
    <property type="term" value="P:electron transport coupled proton transport"/>
    <property type="evidence" value="ECO:0007669"/>
    <property type="project" value="TreeGrafter"/>
</dbReference>
<dbReference type="PRINTS" id="PR01434">
    <property type="entry name" value="NADHDHGNASE5"/>
</dbReference>
<feature type="transmembrane region" description="Helical" evidence="7">
    <location>
        <begin position="140"/>
        <end position="159"/>
    </location>
</feature>
<feature type="transmembrane region" description="Helical" evidence="7">
    <location>
        <begin position="171"/>
        <end position="193"/>
    </location>
</feature>
<evidence type="ECO:0000259" key="9">
    <source>
        <dbReference type="Pfam" id="PF00662"/>
    </source>
</evidence>
<keyword evidence="5 7" id="KW-0472">Membrane</keyword>
<accession>A0A4U0FB48</accession>
<dbReference type="InterPro" id="IPR001516">
    <property type="entry name" value="Proton_antipo_N"/>
</dbReference>
<evidence type="ECO:0000256" key="2">
    <source>
        <dbReference type="ARBA" id="ARBA00008483"/>
    </source>
</evidence>
<dbReference type="EMBL" id="SUPK01000005">
    <property type="protein sequence ID" value="TJY41907.1"/>
    <property type="molecule type" value="Genomic_DNA"/>
</dbReference>